<dbReference type="InterPro" id="IPR000184">
    <property type="entry name" value="Bac_surfAg_D15"/>
</dbReference>
<feature type="active site" description="Proton acceptor" evidence="6">
    <location>
        <position position="206"/>
    </location>
</feature>
<evidence type="ECO:0000256" key="3">
    <source>
        <dbReference type="ARBA" id="ARBA00022963"/>
    </source>
</evidence>
<dbReference type="GO" id="GO:0016787">
    <property type="term" value="F:hydrolase activity"/>
    <property type="evidence" value="ECO:0007669"/>
    <property type="project" value="UniProtKB-UniRule"/>
</dbReference>
<evidence type="ECO:0000256" key="6">
    <source>
        <dbReference type="PROSITE-ProRule" id="PRU01161"/>
    </source>
</evidence>
<evidence type="ECO:0000259" key="7">
    <source>
        <dbReference type="PROSITE" id="PS51635"/>
    </source>
</evidence>
<dbReference type="SUPFAM" id="SSF52151">
    <property type="entry name" value="FabD/lysophospholipase-like"/>
    <property type="match status" value="1"/>
</dbReference>
<keyword evidence="9" id="KW-1185">Reference proteome</keyword>
<dbReference type="KEGG" id="mro:MROS_1142"/>
<feature type="short sequence motif" description="DGA/G" evidence="6">
    <location>
        <begin position="206"/>
        <end position="208"/>
    </location>
</feature>
<dbReference type="GO" id="GO:0016042">
    <property type="term" value="P:lipid catabolic process"/>
    <property type="evidence" value="ECO:0007669"/>
    <property type="project" value="UniProtKB-UniRule"/>
</dbReference>
<feature type="short sequence motif" description="GXSXG" evidence="6">
    <location>
        <begin position="58"/>
        <end position="62"/>
    </location>
</feature>
<organism evidence="8 9">
    <name type="scientific">Melioribacter roseus (strain DSM 23840 / JCM 17771 / VKM B-2668 / P3M-2)</name>
    <dbReference type="NCBI Taxonomy" id="1191523"/>
    <lineage>
        <taxon>Bacteria</taxon>
        <taxon>Pseudomonadati</taxon>
        <taxon>Ignavibacteriota</taxon>
        <taxon>Ignavibacteria</taxon>
        <taxon>Ignavibacteriales</taxon>
        <taxon>Melioribacteraceae</taxon>
        <taxon>Melioribacter</taxon>
    </lineage>
</organism>
<evidence type="ECO:0000256" key="5">
    <source>
        <dbReference type="ARBA" id="ARBA00023136"/>
    </source>
</evidence>
<comment type="caution">
    <text evidence="6">Lacks conserved residue(s) required for the propagation of feature annotation.</text>
</comment>
<dbReference type="Pfam" id="PF01103">
    <property type="entry name" value="Omp85"/>
    <property type="match status" value="1"/>
</dbReference>
<dbReference type="Gene3D" id="2.40.160.50">
    <property type="entry name" value="membrane protein fhac: a member of the omp85/tpsb transporter family"/>
    <property type="match status" value="1"/>
</dbReference>
<evidence type="ECO:0000256" key="2">
    <source>
        <dbReference type="ARBA" id="ARBA00022801"/>
    </source>
</evidence>
<dbReference type="HOGENOM" id="CLU_014750_1_0_10"/>
<proteinExistence type="predicted"/>
<dbReference type="EMBL" id="CP003557">
    <property type="protein sequence ID" value="AFN74381.1"/>
    <property type="molecule type" value="Genomic_DNA"/>
</dbReference>
<accession>I7A381</accession>
<dbReference type="InterPro" id="IPR016035">
    <property type="entry name" value="Acyl_Trfase/lysoPLipase"/>
</dbReference>
<dbReference type="Gene3D" id="3.10.20.310">
    <property type="entry name" value="membrane protein fhac"/>
    <property type="match status" value="2"/>
</dbReference>
<dbReference type="GO" id="GO:0019867">
    <property type="term" value="C:outer membrane"/>
    <property type="evidence" value="ECO:0007669"/>
    <property type="project" value="InterPro"/>
</dbReference>
<dbReference type="InterPro" id="IPR002641">
    <property type="entry name" value="PNPLA_dom"/>
</dbReference>
<evidence type="ECO:0000256" key="4">
    <source>
        <dbReference type="ARBA" id="ARBA00023098"/>
    </source>
</evidence>
<comment type="subcellular location">
    <subcellularLocation>
        <location evidence="1">Membrane</location>
    </subcellularLocation>
</comment>
<dbReference type="PATRIC" id="fig|1191523.3.peg.1208"/>
<dbReference type="InterPro" id="IPR010827">
    <property type="entry name" value="BamA/TamA_POTRA"/>
</dbReference>
<keyword evidence="4 6" id="KW-0443">Lipid metabolism</keyword>
<sequence length="871" mass="98470">MRLDLEGRLLPFGLEEQIPANRPRIGLALSGGGARALTQIGILKFLEEIDLPVDMIVGTSMGSIIGGLYASGYSVDYLDSIALSTDWNGIFTSESSNRNELFVDQKITQDKAVLSLRLEGLKPIIPRSLNSGLKGSAFLNLLALNAPVKTNDFDKLIYKYRAVCTDLVNGREVIIGKGSLGLAMQASSSVSFLLPPVQYDSLTLVDGGIVANIPVKETRRLGADIVIAGNAVSPLYSESELNYPWVLADQLISIPMHLLNKEQLENADLVIQPDLTGIRNTDFKNIAGLIEKGYIAAKEKETELKNLYLKHLRRKIKNDNVYRNVKINPADRIEFYFDSRTVVDSIDGVELTLILSRIKKDFGLKDAAFEIKVLNDTTYLNLIKNEYPAVMKIEFEGDSAVSRYQLMQIARKQIGKPACPKHLFKVALEIMNLYRRSGFPIADIKKVDFNKQDGTLKFLIEEGAIDEIKLTGRYRAKREIILREFPIKRGEPFKLVDAEKGLMNLRSTDLFEQIELTVDRRNEKNILSLKMIERPSSVIRFGMRVDNENFTQFSVDIRDENFNGTGTEIGAIIAGGIRNRSFIIEHKANRVFDTYMTYKVRAFYEFNDVNVYKDDTTAAFNQFKRIKSGEYRQIFYGGTFGIGAQVKRIGNVMAEARFQEDRIKNKSNAEKLTGNVIISALRFSIAVDTQNDYPFPTGGVYLRTYYETAQAALGGDVGYTKLFFDYKNVFSPLSSHTVTLRTTIGVADNTLPLTQQFSLGGQNMFFGFRNDEYRGRQILNVSAEYRYKLPVKIFFDAYFKLRYDIGSAWEKREAIRYKDLKHGIGATLSFDTPIGPADFSVGRSFFFKDRLPKNTLVKGEPFFYFTIGYYY</sequence>
<evidence type="ECO:0000256" key="1">
    <source>
        <dbReference type="ARBA" id="ARBA00004370"/>
    </source>
</evidence>
<gene>
    <name evidence="8" type="ordered locus">MROS_1142</name>
</gene>
<dbReference type="PROSITE" id="PS51635">
    <property type="entry name" value="PNPLA"/>
    <property type="match status" value="1"/>
</dbReference>
<keyword evidence="5" id="KW-0472">Membrane</keyword>
<dbReference type="Proteomes" id="UP000009011">
    <property type="component" value="Chromosome"/>
</dbReference>
<evidence type="ECO:0000313" key="8">
    <source>
        <dbReference type="EMBL" id="AFN74381.1"/>
    </source>
</evidence>
<keyword evidence="2 6" id="KW-0378">Hydrolase</keyword>
<reference evidence="8 9" key="1">
    <citation type="journal article" date="2013" name="PLoS ONE">
        <title>Genomic analysis of Melioribacter roseus, facultatively anaerobic organotrophic bacterium representing a novel deep lineage within Bacteriodetes/Chlorobi group.</title>
        <authorList>
            <person name="Kadnikov V.V."/>
            <person name="Mardanov A.V."/>
            <person name="Podosokorskaya O.A."/>
            <person name="Gavrilov S.N."/>
            <person name="Kublanov I.V."/>
            <person name="Beletsky A.V."/>
            <person name="Bonch-Osmolovskaya E.A."/>
            <person name="Ravin N.V."/>
        </authorList>
    </citation>
    <scope>NUCLEOTIDE SEQUENCE [LARGE SCALE GENOMIC DNA]</scope>
    <source>
        <strain evidence="9">JCM 17771 / P3M-2</strain>
    </source>
</reference>
<name>I7A381_MELRP</name>
<dbReference type="PANTHER" id="PTHR14226:SF29">
    <property type="entry name" value="NEUROPATHY TARGET ESTERASE SWS"/>
    <property type="match status" value="1"/>
</dbReference>
<dbReference type="Pfam" id="PF07244">
    <property type="entry name" value="POTRA"/>
    <property type="match status" value="1"/>
</dbReference>
<keyword evidence="3 6" id="KW-0442">Lipid degradation</keyword>
<feature type="active site" description="Nucleophile" evidence="6">
    <location>
        <position position="60"/>
    </location>
</feature>
<dbReference type="eggNOG" id="COG1752">
    <property type="taxonomic scope" value="Bacteria"/>
</dbReference>
<protein>
    <submittedName>
        <fullName evidence="8">Putative esterase</fullName>
    </submittedName>
</protein>
<dbReference type="Gene3D" id="3.40.1090.10">
    <property type="entry name" value="Cytosolic phospholipase A2 catalytic domain"/>
    <property type="match status" value="2"/>
</dbReference>
<dbReference type="PANTHER" id="PTHR14226">
    <property type="entry name" value="NEUROPATHY TARGET ESTERASE/SWISS CHEESE D.MELANOGASTER"/>
    <property type="match status" value="1"/>
</dbReference>
<dbReference type="AlphaFoldDB" id="I7A381"/>
<dbReference type="InterPro" id="IPR050301">
    <property type="entry name" value="NTE"/>
</dbReference>
<dbReference type="eggNOG" id="COG4775">
    <property type="taxonomic scope" value="Bacteria"/>
</dbReference>
<dbReference type="Pfam" id="PF01734">
    <property type="entry name" value="Patatin"/>
    <property type="match status" value="1"/>
</dbReference>
<dbReference type="STRING" id="1191523.MROS_1142"/>
<evidence type="ECO:0000313" key="9">
    <source>
        <dbReference type="Proteomes" id="UP000009011"/>
    </source>
</evidence>
<feature type="domain" description="PNPLA" evidence="7">
    <location>
        <begin position="27"/>
        <end position="219"/>
    </location>
</feature>